<evidence type="ECO:0000256" key="2">
    <source>
        <dbReference type="ARBA" id="ARBA00022525"/>
    </source>
</evidence>
<dbReference type="PANTHER" id="PTHR14905">
    <property type="entry name" value="NG37"/>
    <property type="match status" value="1"/>
</dbReference>
<evidence type="ECO:0000259" key="5">
    <source>
        <dbReference type="Pfam" id="PF25106"/>
    </source>
</evidence>
<gene>
    <name evidence="7" type="ORF">FJT64_011635</name>
</gene>
<dbReference type="OrthoDB" id="5985519at2759"/>
<feature type="chain" id="PRO_5025668106" evidence="4">
    <location>
        <begin position="21"/>
        <end position="553"/>
    </location>
</feature>
<dbReference type="Pfam" id="PF25106">
    <property type="entry name" value="VWA_4"/>
    <property type="match status" value="1"/>
</dbReference>
<sequence>MTRLLSALLALLALAPITQSFLPSPIPPSLAGTERLQCLLRAAVDLTWTHRNITEEAVKRAAVRRFRALANDRRVNYGPDELDTVANVFIKFHGFNATGAGIAYHFDAERLAEAQKLLQVRHQQLVTSLVAGGRAGSALRLLALQLAAIQDFYSHSSWIDLEKNEINYALGMPGQEVGAVAGPGDSVCSDCDSADGSCYNNVLRQGRLTSGYLSGQYISGVTVSKPANSGKCSHGGVTDRSRALPAVGGISKDSMAPCFSPHHYSHSRAAEFAIQASERYISAVLAATGEQRADWLLRLSPRQCLVLVLDTSQSMELTVAALRQRTARLAQLEPQLRPGCFVLVPFSGAGVGPVQVTASVAEFQSQLDSLPLVPGDSRRLGVSALLSAVDTAPAGSDIYLLTDRAPTDTAFHLHLLQLAADATARVNLILISSTQGVFGASAAGRGPSEGGYEAQLYPIEVYKNVSKATGGLLLEVGSNQVAEALQILDLAANNSKSTIFNRYDIGFPSFSSTFGIDQTVSQLEVTVTGSVTSGQLVSPRGRRFDLRSPQVDD</sequence>
<keyword evidence="3 4" id="KW-0732">Signal</keyword>
<dbReference type="SUPFAM" id="SSF53300">
    <property type="entry name" value="vWA-like"/>
    <property type="match status" value="1"/>
</dbReference>
<proteinExistence type="predicted"/>
<dbReference type="AlphaFoldDB" id="A0A6A4VIH8"/>
<feature type="signal peptide" evidence="4">
    <location>
        <begin position="1"/>
        <end position="20"/>
    </location>
</feature>
<accession>A0A6A4VIH8</accession>
<evidence type="ECO:0000256" key="3">
    <source>
        <dbReference type="ARBA" id="ARBA00022729"/>
    </source>
</evidence>
<comment type="subcellular location">
    <subcellularLocation>
        <location evidence="1">Secreted</location>
    </subcellularLocation>
</comment>
<dbReference type="Gene3D" id="3.40.50.410">
    <property type="entry name" value="von Willebrand factor, type A domain"/>
    <property type="match status" value="1"/>
</dbReference>
<comment type="caution">
    <text evidence="7">The sequence shown here is derived from an EMBL/GenBank/DDBJ whole genome shotgun (WGS) entry which is preliminary data.</text>
</comment>
<dbReference type="GO" id="GO:0032991">
    <property type="term" value="C:protein-containing complex"/>
    <property type="evidence" value="ECO:0007669"/>
    <property type="project" value="UniProtKB-ARBA"/>
</dbReference>
<dbReference type="InterPro" id="IPR056862">
    <property type="entry name" value="VWA7_N"/>
</dbReference>
<evidence type="ECO:0000313" key="8">
    <source>
        <dbReference type="Proteomes" id="UP000440578"/>
    </source>
</evidence>
<dbReference type="EMBL" id="VIIS01001978">
    <property type="protein sequence ID" value="KAF0290138.1"/>
    <property type="molecule type" value="Genomic_DNA"/>
</dbReference>
<feature type="domain" description="Hemicentin-1-like von Willebrand factor A" evidence="5">
    <location>
        <begin position="305"/>
        <end position="476"/>
    </location>
</feature>
<organism evidence="7 8">
    <name type="scientific">Amphibalanus amphitrite</name>
    <name type="common">Striped barnacle</name>
    <name type="synonym">Balanus amphitrite</name>
    <dbReference type="NCBI Taxonomy" id="1232801"/>
    <lineage>
        <taxon>Eukaryota</taxon>
        <taxon>Metazoa</taxon>
        <taxon>Ecdysozoa</taxon>
        <taxon>Arthropoda</taxon>
        <taxon>Crustacea</taxon>
        <taxon>Multicrustacea</taxon>
        <taxon>Cirripedia</taxon>
        <taxon>Thoracica</taxon>
        <taxon>Thoracicalcarea</taxon>
        <taxon>Balanomorpha</taxon>
        <taxon>Balanoidea</taxon>
        <taxon>Balanidae</taxon>
        <taxon>Amphibalaninae</taxon>
        <taxon>Amphibalanus</taxon>
    </lineage>
</organism>
<evidence type="ECO:0000256" key="1">
    <source>
        <dbReference type="ARBA" id="ARBA00004613"/>
    </source>
</evidence>
<dbReference type="InterPro" id="IPR056861">
    <property type="entry name" value="HMCN1-like_VWA"/>
</dbReference>
<evidence type="ECO:0000256" key="4">
    <source>
        <dbReference type="SAM" id="SignalP"/>
    </source>
</evidence>
<dbReference type="InterPro" id="IPR036465">
    <property type="entry name" value="vWFA_dom_sf"/>
</dbReference>
<evidence type="ECO:0000313" key="7">
    <source>
        <dbReference type="EMBL" id="KAF0290138.1"/>
    </source>
</evidence>
<dbReference type="PANTHER" id="PTHR14905:SF7">
    <property type="entry name" value="VON WILLEBRAND FACTOR A DOMAIN-CONTAINING PROTEIN 7"/>
    <property type="match status" value="1"/>
</dbReference>
<evidence type="ECO:0000259" key="6">
    <source>
        <dbReference type="Pfam" id="PF25107"/>
    </source>
</evidence>
<name>A0A6A4VIH8_AMPAM</name>
<dbReference type="Pfam" id="PF25107">
    <property type="entry name" value="VWA7_N"/>
    <property type="match status" value="1"/>
</dbReference>
<reference evidence="7 8" key="1">
    <citation type="submission" date="2019-07" db="EMBL/GenBank/DDBJ databases">
        <title>Draft genome assembly of a fouling barnacle, Amphibalanus amphitrite (Darwin, 1854): The first reference genome for Thecostraca.</title>
        <authorList>
            <person name="Kim W."/>
        </authorList>
    </citation>
    <scope>NUCLEOTIDE SEQUENCE [LARGE SCALE GENOMIC DNA]</scope>
    <source>
        <strain evidence="7">SNU_AA5</strain>
        <tissue evidence="7">Soma without cirri and trophi</tissue>
    </source>
</reference>
<keyword evidence="8" id="KW-1185">Reference proteome</keyword>
<keyword evidence="2" id="KW-0964">Secreted</keyword>
<dbReference type="InterPro" id="IPR052577">
    <property type="entry name" value="VWA7"/>
</dbReference>
<protein>
    <submittedName>
        <fullName evidence="7">von Willebrand factor A domain-containing protein 7</fullName>
    </submittedName>
</protein>
<feature type="domain" description="VWA7 N-terminal" evidence="6">
    <location>
        <begin position="94"/>
        <end position="291"/>
    </location>
</feature>
<dbReference type="Proteomes" id="UP000440578">
    <property type="component" value="Unassembled WGS sequence"/>
</dbReference>